<evidence type="ECO:0000259" key="4">
    <source>
        <dbReference type="PROSITE" id="PS51000"/>
    </source>
</evidence>
<evidence type="ECO:0000256" key="3">
    <source>
        <dbReference type="ARBA" id="ARBA00023163"/>
    </source>
</evidence>
<gene>
    <name evidence="5" type="ORF">KV110_16380</name>
</gene>
<dbReference type="RefSeq" id="WP_218477048.1">
    <property type="nucleotide sequence ID" value="NZ_BAABJN010000015.1"/>
</dbReference>
<dbReference type="GO" id="GO:0003677">
    <property type="term" value="F:DNA binding"/>
    <property type="evidence" value="ECO:0007669"/>
    <property type="project" value="UniProtKB-KW"/>
</dbReference>
<keyword evidence="2 5" id="KW-0238">DNA-binding</keyword>
<keyword evidence="6" id="KW-1185">Reference proteome</keyword>
<dbReference type="InterPro" id="IPR014036">
    <property type="entry name" value="DeoR-like_C"/>
</dbReference>
<reference evidence="5 6" key="1">
    <citation type="submission" date="2021-07" db="EMBL/GenBank/DDBJ databases">
        <title>Whole Genome Sequence of Nocardia Iowensis.</title>
        <authorList>
            <person name="Lamm A."/>
            <person name="Collins-Fairclough A.M."/>
            <person name="Bunk B."/>
            <person name="Sproer C."/>
        </authorList>
    </citation>
    <scope>NUCLEOTIDE SEQUENCE [LARGE SCALE GENOMIC DNA]</scope>
    <source>
        <strain evidence="5 6">NRRL 5646</strain>
    </source>
</reference>
<dbReference type="InterPro" id="IPR050313">
    <property type="entry name" value="Carb_Metab_HTH_regulators"/>
</dbReference>
<evidence type="ECO:0000256" key="1">
    <source>
        <dbReference type="ARBA" id="ARBA00023015"/>
    </source>
</evidence>
<dbReference type="SMART" id="SM01134">
    <property type="entry name" value="DeoRC"/>
    <property type="match status" value="1"/>
</dbReference>
<dbReference type="SMART" id="SM00420">
    <property type="entry name" value="HTH_DEOR"/>
    <property type="match status" value="1"/>
</dbReference>
<dbReference type="PANTHER" id="PTHR30363">
    <property type="entry name" value="HTH-TYPE TRANSCRIPTIONAL REGULATOR SRLR-RELATED"/>
    <property type="match status" value="1"/>
</dbReference>
<evidence type="ECO:0000313" key="6">
    <source>
        <dbReference type="Proteomes" id="UP000694257"/>
    </source>
</evidence>
<keyword evidence="3" id="KW-0804">Transcription</keyword>
<feature type="domain" description="HTH deoR-type" evidence="4">
    <location>
        <begin position="3"/>
        <end position="58"/>
    </location>
</feature>
<dbReference type="Pfam" id="PF00455">
    <property type="entry name" value="DeoRC"/>
    <property type="match status" value="1"/>
</dbReference>
<dbReference type="EMBL" id="CP078145">
    <property type="protein sequence ID" value="QXN94484.1"/>
    <property type="molecule type" value="Genomic_DNA"/>
</dbReference>
<evidence type="ECO:0000313" key="5">
    <source>
        <dbReference type="EMBL" id="QXN94484.1"/>
    </source>
</evidence>
<dbReference type="Pfam" id="PF08220">
    <property type="entry name" value="HTH_DeoR"/>
    <property type="match status" value="1"/>
</dbReference>
<dbReference type="InterPro" id="IPR001034">
    <property type="entry name" value="DeoR_HTH"/>
</dbReference>
<dbReference type="InterPro" id="IPR018356">
    <property type="entry name" value="Tscrpt_reg_HTH_DeoR_CS"/>
</dbReference>
<sequence length="260" mass="27286">MNRHARLITLLELITSQGHADVDDTAKRLGVSSVTIRRDLNCLHERGLVWRTHGGAVDRTADRSGALQDAGSGQSSRKRRIARVAADMVAAGATVGLNGGTTTLEVARAIASRASRMPEDCRRVTIVTNAIAVAGESTVCGEVKLVVTGGMALPDSTELTGSVTGDTLRQVDLDLAILGVDAFGIDIGARTRCAAESSIGRLMTTRARRVVIVADSPKLVAEAAALICPASAVHDLITDRDAPADLLRRFVDIGVAVYVV</sequence>
<dbReference type="PROSITE" id="PS51000">
    <property type="entry name" value="HTH_DEOR_2"/>
    <property type="match status" value="1"/>
</dbReference>
<dbReference type="PROSITE" id="PS00894">
    <property type="entry name" value="HTH_DEOR_1"/>
    <property type="match status" value="1"/>
</dbReference>
<proteinExistence type="predicted"/>
<organism evidence="5 6">
    <name type="scientific">Nocardia iowensis</name>
    <dbReference type="NCBI Taxonomy" id="204891"/>
    <lineage>
        <taxon>Bacteria</taxon>
        <taxon>Bacillati</taxon>
        <taxon>Actinomycetota</taxon>
        <taxon>Actinomycetes</taxon>
        <taxon>Mycobacteriales</taxon>
        <taxon>Nocardiaceae</taxon>
        <taxon>Nocardia</taxon>
    </lineage>
</organism>
<keyword evidence="1" id="KW-0805">Transcription regulation</keyword>
<dbReference type="PANTHER" id="PTHR30363:SF44">
    <property type="entry name" value="AGA OPERON TRANSCRIPTIONAL REPRESSOR-RELATED"/>
    <property type="match status" value="1"/>
</dbReference>
<name>A0ABX8RXT1_NOCIO</name>
<evidence type="ECO:0000256" key="2">
    <source>
        <dbReference type="ARBA" id="ARBA00023125"/>
    </source>
</evidence>
<accession>A0ABX8RXT1</accession>
<protein>
    <submittedName>
        <fullName evidence="5">DeoR/GlpR family DNA-binding transcription regulator</fullName>
    </submittedName>
</protein>
<dbReference type="Proteomes" id="UP000694257">
    <property type="component" value="Chromosome"/>
</dbReference>